<dbReference type="AlphaFoldDB" id="A0A2I1GJS2"/>
<sequence>MPYVHEYFERKPSAWDILDFLMNATKKITQGENEHNSYIITISRAQMNFNFV</sequence>
<accession>A0A2I1GJS2</accession>
<comment type="caution">
    <text evidence="1">The sequence shown here is derived from an EMBL/GenBank/DDBJ whole genome shotgun (WGS) entry which is preliminary data.</text>
</comment>
<evidence type="ECO:0000313" key="1">
    <source>
        <dbReference type="EMBL" id="PKY46863.1"/>
    </source>
</evidence>
<reference evidence="1 2" key="1">
    <citation type="submission" date="2015-10" db="EMBL/GenBank/DDBJ databases">
        <title>Genome analyses suggest a sexual origin of heterokaryosis in a supposedly ancient asexual fungus.</title>
        <authorList>
            <person name="Ropars J."/>
            <person name="Sedzielewska K."/>
            <person name="Noel J."/>
            <person name="Charron P."/>
            <person name="Farinelli L."/>
            <person name="Marton T."/>
            <person name="Kruger M."/>
            <person name="Pelin A."/>
            <person name="Brachmann A."/>
            <person name="Corradi N."/>
        </authorList>
    </citation>
    <scope>NUCLEOTIDE SEQUENCE [LARGE SCALE GENOMIC DNA]</scope>
    <source>
        <strain evidence="1 2">A4</strain>
    </source>
</reference>
<dbReference type="VEuPathDB" id="FungiDB:RhiirA1_408332"/>
<dbReference type="EMBL" id="LLXI01000492">
    <property type="protein sequence ID" value="PKY46863.1"/>
    <property type="molecule type" value="Genomic_DNA"/>
</dbReference>
<proteinExistence type="predicted"/>
<gene>
    <name evidence="1" type="ORF">RhiirA4_402895</name>
</gene>
<name>A0A2I1GJS2_9GLOM</name>
<dbReference type="Proteomes" id="UP000234323">
    <property type="component" value="Unassembled WGS sequence"/>
</dbReference>
<protein>
    <submittedName>
        <fullName evidence="1">Uncharacterized protein</fullName>
    </submittedName>
</protein>
<keyword evidence="2" id="KW-1185">Reference proteome</keyword>
<organism evidence="1 2">
    <name type="scientific">Rhizophagus irregularis</name>
    <dbReference type="NCBI Taxonomy" id="588596"/>
    <lineage>
        <taxon>Eukaryota</taxon>
        <taxon>Fungi</taxon>
        <taxon>Fungi incertae sedis</taxon>
        <taxon>Mucoromycota</taxon>
        <taxon>Glomeromycotina</taxon>
        <taxon>Glomeromycetes</taxon>
        <taxon>Glomerales</taxon>
        <taxon>Glomeraceae</taxon>
        <taxon>Rhizophagus</taxon>
    </lineage>
</organism>
<evidence type="ECO:0000313" key="2">
    <source>
        <dbReference type="Proteomes" id="UP000234323"/>
    </source>
</evidence>